<sequence length="305" mass="35983">MHSKLGKHVLIHFNNVTILIFNVATFQFIRYTIDIPKITLSQKEATNTIYQIIHEELEIIHQKIEAIQDQLSDLPPGKLTVTQNQSRYKWYISNQNKQKYLPKSHKSLAEELAKKKYLSYKSEELLLEKKACTLYLQHFAKSSNKSEQLLANPRYFPLLESYFKPKSQTHDEWVHTIYSKNINHPEHLIHKSLSTNLVRSKSEAMIDTALFQNKIPYRYECLLQIGDLPFFPDFTILHPITNQIYYWEHFGMMDNPAYAKNAFSKLQIYCSNNIIPSINLITTYETRNAPLNIYQIESIIHYYFT</sequence>
<evidence type="ECO:0000313" key="3">
    <source>
        <dbReference type="Proteomes" id="UP001276854"/>
    </source>
</evidence>
<dbReference type="EMBL" id="JAWONS010000216">
    <property type="protein sequence ID" value="MDW2798475.1"/>
    <property type="molecule type" value="Genomic_DNA"/>
</dbReference>
<comment type="caution">
    <text evidence="2">The sequence shown here is derived from an EMBL/GenBank/DDBJ whole genome shotgun (WGS) entry which is preliminary data.</text>
</comment>
<accession>A0ABU4GLJ8</accession>
<proteinExistence type="predicted"/>
<reference evidence="2 3" key="1">
    <citation type="submission" date="2023-10" db="EMBL/GenBank/DDBJ databases">
        <title>A novel Glycoside Hydrolase 43-Like Enzyme from Clostrdium boliviensis is an Endo-xylanase, and a Candidate for Xylooligosaccharides Production from Different Xylan Substrates.</title>
        <authorList>
            <person name="Alvarez M.T."/>
            <person name="Rocabado-Villegas L.R."/>
            <person name="Salas-Veizaga D.M."/>
            <person name="Linares-Pasten J.A."/>
            <person name="Gudmundsdottir E.E."/>
            <person name="Hreggvidsson G.O."/>
            <person name="Adlercreutz P."/>
            <person name="Nordberg Karlsson E."/>
        </authorList>
    </citation>
    <scope>NUCLEOTIDE SEQUENCE [LARGE SCALE GENOMIC DNA]</scope>
    <source>
        <strain evidence="2 3">E-1</strain>
    </source>
</reference>
<keyword evidence="1" id="KW-0472">Membrane</keyword>
<protein>
    <submittedName>
        <fullName evidence="2">ATPase</fullName>
    </submittedName>
</protein>
<dbReference type="Proteomes" id="UP001276854">
    <property type="component" value="Unassembled WGS sequence"/>
</dbReference>
<keyword evidence="3" id="KW-1185">Reference proteome</keyword>
<evidence type="ECO:0000256" key="1">
    <source>
        <dbReference type="SAM" id="Phobius"/>
    </source>
</evidence>
<dbReference type="RefSeq" id="WP_318064712.1">
    <property type="nucleotide sequence ID" value="NZ_JAWONS010000216.1"/>
</dbReference>
<gene>
    <name evidence="2" type="ORF">RZO55_12905</name>
</gene>
<name>A0ABU4GLJ8_9CLOT</name>
<feature type="transmembrane region" description="Helical" evidence="1">
    <location>
        <begin position="12"/>
        <end position="33"/>
    </location>
</feature>
<keyword evidence="1" id="KW-0812">Transmembrane</keyword>
<keyword evidence="1" id="KW-1133">Transmembrane helix</keyword>
<organism evidence="2 3">
    <name type="scientific">Clostridium boliviensis</name>
    <dbReference type="NCBI Taxonomy" id="318465"/>
    <lineage>
        <taxon>Bacteria</taxon>
        <taxon>Bacillati</taxon>
        <taxon>Bacillota</taxon>
        <taxon>Clostridia</taxon>
        <taxon>Eubacteriales</taxon>
        <taxon>Clostridiaceae</taxon>
        <taxon>Clostridium</taxon>
    </lineage>
</organism>
<evidence type="ECO:0000313" key="2">
    <source>
        <dbReference type="EMBL" id="MDW2798475.1"/>
    </source>
</evidence>